<dbReference type="EMBL" id="LFIW01000859">
    <property type="protein sequence ID" value="KZL84505.1"/>
    <property type="molecule type" value="Genomic_DNA"/>
</dbReference>
<evidence type="ECO:0000313" key="2">
    <source>
        <dbReference type="EMBL" id="KZL84505.1"/>
    </source>
</evidence>
<reference evidence="2 3" key="1">
    <citation type="submission" date="2015-06" db="EMBL/GenBank/DDBJ databases">
        <title>Survival trade-offs in plant roots during colonization by closely related pathogenic and mutualistic fungi.</title>
        <authorList>
            <person name="Hacquard S."/>
            <person name="Kracher B."/>
            <person name="Hiruma K."/>
            <person name="Weinman A."/>
            <person name="Muench P."/>
            <person name="Garrido Oter R."/>
            <person name="Ver Loren van Themaat E."/>
            <person name="Dallerey J.-F."/>
            <person name="Damm U."/>
            <person name="Henrissat B."/>
            <person name="Lespinet O."/>
            <person name="Thon M."/>
            <person name="Kemen E."/>
            <person name="McHardy A.C."/>
            <person name="Schulze-Lefert P."/>
            <person name="O'Connell R.J."/>
        </authorList>
    </citation>
    <scope>NUCLEOTIDE SEQUENCE [LARGE SCALE GENOMIC DNA]</scope>
    <source>
        <strain evidence="2 3">MAFF 238704</strain>
    </source>
</reference>
<dbReference type="AlphaFoldDB" id="A0A167DYT0"/>
<name>A0A167DYT0_COLIC</name>
<gene>
    <name evidence="2" type="ORF">CI238_05254</name>
</gene>
<sequence length="91" mass="10059">MPTSPYQDSPEPGRISSGVASTTKQAKALRMASPAWLRHSTICFSRITYQITCCSRPEVIGTPSWPTGPLARIIRHMDRRFEDEPAALGQS</sequence>
<evidence type="ECO:0000256" key="1">
    <source>
        <dbReference type="SAM" id="MobiDB-lite"/>
    </source>
</evidence>
<organism evidence="2 3">
    <name type="scientific">Colletotrichum incanum</name>
    <name type="common">Soybean anthracnose fungus</name>
    <dbReference type="NCBI Taxonomy" id="1573173"/>
    <lineage>
        <taxon>Eukaryota</taxon>
        <taxon>Fungi</taxon>
        <taxon>Dikarya</taxon>
        <taxon>Ascomycota</taxon>
        <taxon>Pezizomycotina</taxon>
        <taxon>Sordariomycetes</taxon>
        <taxon>Hypocreomycetidae</taxon>
        <taxon>Glomerellales</taxon>
        <taxon>Glomerellaceae</taxon>
        <taxon>Colletotrichum</taxon>
        <taxon>Colletotrichum spaethianum species complex</taxon>
    </lineage>
</organism>
<feature type="region of interest" description="Disordered" evidence="1">
    <location>
        <begin position="1"/>
        <end position="22"/>
    </location>
</feature>
<keyword evidence="3" id="KW-1185">Reference proteome</keyword>
<proteinExistence type="predicted"/>
<accession>A0A167DYT0</accession>
<protein>
    <submittedName>
        <fullName evidence="2">Uncharacterized protein</fullName>
    </submittedName>
</protein>
<dbReference type="Proteomes" id="UP000076584">
    <property type="component" value="Unassembled WGS sequence"/>
</dbReference>
<evidence type="ECO:0000313" key="3">
    <source>
        <dbReference type="Proteomes" id="UP000076584"/>
    </source>
</evidence>
<comment type="caution">
    <text evidence="2">The sequence shown here is derived from an EMBL/GenBank/DDBJ whole genome shotgun (WGS) entry which is preliminary data.</text>
</comment>